<name>J9PLS4_9CAUD</name>
<reference evidence="1 2" key="1">
    <citation type="submission" date="2013-01" db="EMBL/GenBank/DDBJ databases">
        <title>Large virulent SPO1-related Bacillus Phage Bastille.</title>
        <authorList>
            <person name="Klumpp J."/>
            <person name="Loessner M.J."/>
        </authorList>
    </citation>
    <scope>NUCLEOTIDE SEQUENCE [LARGE SCALE GENOMIC DNA]</scope>
</reference>
<dbReference type="EMBL" id="JF966203">
    <property type="protein sequence ID" value="AEQ34370.1"/>
    <property type="molecule type" value="Genomic_DNA"/>
</dbReference>
<dbReference type="RefSeq" id="YP_006907466.1">
    <property type="nucleotide sequence ID" value="NC_018856.1"/>
</dbReference>
<protein>
    <submittedName>
        <fullName evidence="1">Uncharacterized protein</fullName>
    </submittedName>
</protein>
<evidence type="ECO:0000313" key="2">
    <source>
        <dbReference type="Proteomes" id="UP000006285"/>
    </source>
</evidence>
<dbReference type="GeneID" id="13829103"/>
<proteinExistence type="predicted"/>
<dbReference type="KEGG" id="vg:13829103"/>
<evidence type="ECO:0000313" key="1">
    <source>
        <dbReference type="EMBL" id="AEQ34370.1"/>
    </source>
</evidence>
<sequence length="174" mass="20424">MDIYIEGRGNRYELCIGDLDKYIEVIKEAEETEMKTEKSPFNIVVQKFDYSERRLENVYVGADNDEANNIDASGNDYLIKQLWFDGMLMFELIRDNKAQTWRELKNYTTNVVKDLERTLTKAGELYERVYTVEQMRKETDGIVTGYPEFTADVRKVFGQAQRLRDCLESIRVAD</sequence>
<keyword evidence="2" id="KW-1185">Reference proteome</keyword>
<dbReference type="Proteomes" id="UP000006285">
    <property type="component" value="Segment"/>
</dbReference>
<accession>J9PLS4</accession>
<organism evidence="1 2">
    <name type="scientific">Bacillus phage Bastille</name>
    <dbReference type="NCBI Taxonomy" id="57477"/>
    <lineage>
        <taxon>Viruses</taxon>
        <taxon>Duplodnaviria</taxon>
        <taxon>Heunggongvirae</taxon>
        <taxon>Uroviricota</taxon>
        <taxon>Caudoviricetes</taxon>
        <taxon>Herelleviridae</taxon>
        <taxon>Bastillevirinae</taxon>
        <taxon>Bastillevirus</taxon>
        <taxon>Bastillevirus bastille</taxon>
    </lineage>
</organism>